<feature type="compositionally biased region" description="Acidic residues" evidence="2">
    <location>
        <begin position="266"/>
        <end position="275"/>
    </location>
</feature>
<evidence type="ECO:0000259" key="3">
    <source>
        <dbReference type="Pfam" id="PF20302"/>
    </source>
</evidence>
<protein>
    <submittedName>
        <fullName evidence="4">Mitogen-activated protein kinase kinase kinase</fullName>
    </submittedName>
</protein>
<gene>
    <name evidence="4" type="ORF">ElyMa_004498100</name>
</gene>
<dbReference type="InterPro" id="IPR046873">
    <property type="entry name" value="HisK-N-like"/>
</dbReference>
<proteinExistence type="predicted"/>
<dbReference type="AlphaFoldDB" id="A0AAV4HKS7"/>
<evidence type="ECO:0000256" key="1">
    <source>
        <dbReference type="SAM" id="Coils"/>
    </source>
</evidence>
<reference evidence="4 5" key="1">
    <citation type="journal article" date="2021" name="Elife">
        <title>Chloroplast acquisition without the gene transfer in kleptoplastic sea slugs, Plakobranchus ocellatus.</title>
        <authorList>
            <person name="Maeda T."/>
            <person name="Takahashi S."/>
            <person name="Yoshida T."/>
            <person name="Shimamura S."/>
            <person name="Takaki Y."/>
            <person name="Nagai Y."/>
            <person name="Toyoda A."/>
            <person name="Suzuki Y."/>
            <person name="Arimoto A."/>
            <person name="Ishii H."/>
            <person name="Satoh N."/>
            <person name="Nishiyama T."/>
            <person name="Hasebe M."/>
            <person name="Maruyama T."/>
            <person name="Minagawa J."/>
            <person name="Obokata J."/>
            <person name="Shigenobu S."/>
        </authorList>
    </citation>
    <scope>NUCLEOTIDE SEQUENCE [LARGE SCALE GENOMIC DNA]</scope>
</reference>
<feature type="coiled-coil region" evidence="1">
    <location>
        <begin position="205"/>
        <end position="236"/>
    </location>
</feature>
<keyword evidence="5" id="KW-1185">Reference proteome</keyword>
<name>A0AAV4HKS7_9GAST</name>
<feature type="region of interest" description="Disordered" evidence="2">
    <location>
        <begin position="248"/>
        <end position="283"/>
    </location>
</feature>
<organism evidence="4 5">
    <name type="scientific">Elysia marginata</name>
    <dbReference type="NCBI Taxonomy" id="1093978"/>
    <lineage>
        <taxon>Eukaryota</taxon>
        <taxon>Metazoa</taxon>
        <taxon>Spiralia</taxon>
        <taxon>Lophotrochozoa</taxon>
        <taxon>Mollusca</taxon>
        <taxon>Gastropoda</taxon>
        <taxon>Heterobranchia</taxon>
        <taxon>Euthyneura</taxon>
        <taxon>Panpulmonata</taxon>
        <taxon>Sacoglossa</taxon>
        <taxon>Placobranchoidea</taxon>
        <taxon>Plakobranchidae</taxon>
        <taxon>Elysia</taxon>
    </lineage>
</organism>
<accession>A0AAV4HKS7</accession>
<evidence type="ECO:0000313" key="4">
    <source>
        <dbReference type="EMBL" id="GFR98309.1"/>
    </source>
</evidence>
<dbReference type="GO" id="GO:0016301">
    <property type="term" value="F:kinase activity"/>
    <property type="evidence" value="ECO:0007669"/>
    <property type="project" value="UniProtKB-KW"/>
</dbReference>
<keyword evidence="1" id="KW-0175">Coiled coil</keyword>
<dbReference type="Proteomes" id="UP000762676">
    <property type="component" value="Unassembled WGS sequence"/>
</dbReference>
<dbReference type="SUPFAM" id="SSF47769">
    <property type="entry name" value="SAM/Pointed domain"/>
    <property type="match status" value="1"/>
</dbReference>
<feature type="domain" description="MAP3K HisK-N-like globin" evidence="3">
    <location>
        <begin position="31"/>
        <end position="164"/>
    </location>
</feature>
<evidence type="ECO:0000313" key="5">
    <source>
        <dbReference type="Proteomes" id="UP000762676"/>
    </source>
</evidence>
<comment type="caution">
    <text evidence="4">The sequence shown here is derived from an EMBL/GenBank/DDBJ whole genome shotgun (WGS) entry which is preliminary data.</text>
</comment>
<dbReference type="Gene3D" id="1.10.150.50">
    <property type="entry name" value="Transcription Factor, Ets-1"/>
    <property type="match status" value="1"/>
</dbReference>
<evidence type="ECO:0000256" key="2">
    <source>
        <dbReference type="SAM" id="MobiDB-lite"/>
    </source>
</evidence>
<dbReference type="EMBL" id="BMAT01009093">
    <property type="protein sequence ID" value="GFR98309.1"/>
    <property type="molecule type" value="Genomic_DNA"/>
</dbReference>
<keyword evidence="4" id="KW-0808">Transferase</keyword>
<dbReference type="Pfam" id="PF20302">
    <property type="entry name" value="HisK-N-like"/>
    <property type="match status" value="1"/>
</dbReference>
<keyword evidence="4" id="KW-0418">Kinase</keyword>
<dbReference type="InterPro" id="IPR013761">
    <property type="entry name" value="SAM/pointed_sf"/>
</dbReference>
<sequence length="350" mass="39189">MSTDTSPVQTFLLSPDVDTQDSALYKESGFYLLRKDSERRQTMVRILEQDMDKICANWLTMLKRDKSITATKLTVDHLSCLLNGIKEYILNQNAKAIKGAIDTVREYVQFDASALSEIQLALCECQEAVSTNLRAHNIKPHWMFALDNLIRGAVQVAITILSPELGANLAGGTMEEEVVTSGVSSANSGKHTYHTQTSLELGRQVSSVQEQNVILLQELLEAQKQYQSLLQQALREKKMSKMQLRVILTGKGSPDSSRESSPGADGDTENAEDDTDGAKSDADPKLISWMKSLNLDQDTIRVVCEESYTLQDILELVTWEDIRELKIRGGMRCCIWRAILQQRTKDRDDG</sequence>